<evidence type="ECO:0000313" key="2">
    <source>
        <dbReference type="EMBL" id="PHV55632.1"/>
    </source>
</evidence>
<name>A0A2G3NRN4_STRMC</name>
<keyword evidence="1" id="KW-0812">Transmembrane</keyword>
<protein>
    <recommendedName>
        <fullName evidence="4">YfhO family protein</fullName>
    </recommendedName>
</protein>
<dbReference type="RefSeq" id="WP_099390835.1">
    <property type="nucleotide sequence ID" value="NZ_PEBM01000062.1"/>
</dbReference>
<feature type="transmembrane region" description="Helical" evidence="1">
    <location>
        <begin position="102"/>
        <end position="122"/>
    </location>
</feature>
<reference evidence="2 3" key="1">
    <citation type="submission" date="2017-10" db="EMBL/GenBank/DDBJ databases">
        <title>Whole-genome sequence of three Streptococcus macedonicus strains isolated from Italian cheeses of the Veneto region.</title>
        <authorList>
            <person name="Treu L."/>
            <person name="De Diego-Diaz B."/>
            <person name="Papadimitriou K."/>
            <person name="Tsakalidou E."/>
            <person name="Corich V."/>
            <person name="Giacomini A."/>
        </authorList>
    </citation>
    <scope>NUCLEOTIDE SEQUENCE [LARGE SCALE GENOMIC DNA]</scope>
    <source>
        <strain evidence="2 3">27MV</strain>
    </source>
</reference>
<accession>A0A2G3NRN4</accession>
<feature type="transmembrane region" description="Helical" evidence="1">
    <location>
        <begin position="217"/>
        <end position="239"/>
    </location>
</feature>
<feature type="transmembrane region" description="Helical" evidence="1">
    <location>
        <begin position="325"/>
        <end position="350"/>
    </location>
</feature>
<feature type="transmembrane region" description="Helical" evidence="1">
    <location>
        <begin position="177"/>
        <end position="205"/>
    </location>
</feature>
<gene>
    <name evidence="2" type="ORF">CS010_10120</name>
</gene>
<keyword evidence="1" id="KW-0472">Membrane</keyword>
<feature type="transmembrane region" description="Helical" evidence="1">
    <location>
        <begin position="357"/>
        <end position="378"/>
    </location>
</feature>
<evidence type="ECO:0008006" key="4">
    <source>
        <dbReference type="Google" id="ProtNLM"/>
    </source>
</evidence>
<feature type="transmembrane region" description="Helical" evidence="1">
    <location>
        <begin position="552"/>
        <end position="571"/>
    </location>
</feature>
<evidence type="ECO:0000256" key="1">
    <source>
        <dbReference type="SAM" id="Phobius"/>
    </source>
</evidence>
<dbReference type="AlphaFoldDB" id="A0A2G3NRN4"/>
<keyword evidence="1" id="KW-1133">Transmembrane helix</keyword>
<feature type="transmembrane region" description="Helical" evidence="1">
    <location>
        <begin position="276"/>
        <end position="292"/>
    </location>
</feature>
<sequence length="580" mass="66332">MKRLNTILDKLIKYSYFTLLIYSILFTGISYISINTTSQIYDYSFHLARIIGLAQSIQNNDWLPNLNFLFLNGAGYAVPMFYGNWMFYIPALVFLATKVGTLAFTSFVFLLTLATSFTSYYAASKITGSKKRALVFAIVAPTLTTYFGFGMTAVVPLIPLLIYAIYKVLYLDDLNPILLSVVIALLVQTHIISTLVLAIASLILVILNIKRLNFKKIVSFFSSIFIAILLSLGFIFQYIEQSQSQVFFVNWKLRDFPFPTAALMTSENIIQIVKNYYFPLSLIILLITFIYFKKINTFSKQLVLLSTILLISSSEILPWENFLKYSFLAVFQYSTRLIYFLPFFIFMAICFSAPKKFSIIVVFLQLFVYLFTNPFAFLPNSSNYAKKYGLIDSNINVMRSQNSKAVNAFTNPTLTTYDTSGDEYLNLDINHENARNGVINQFVYNENLVQLNNIKQGYNNLEFDVEMSSSNEQKIVLPRIWYKGYSAYYSNGIKGTQPKIEYNNLSFEEKKQYVEARKPDITKKALFDGRAVIKVSGSGHVRVTYQKTTLQVIGFLLELLSFTIIGAYVVVNSFRLKVNK</sequence>
<feature type="transmembrane region" description="Helical" evidence="1">
    <location>
        <begin position="12"/>
        <end position="34"/>
    </location>
</feature>
<feature type="transmembrane region" description="Helical" evidence="1">
    <location>
        <begin position="134"/>
        <end position="165"/>
    </location>
</feature>
<feature type="transmembrane region" description="Helical" evidence="1">
    <location>
        <begin position="69"/>
        <end position="96"/>
    </location>
</feature>
<comment type="caution">
    <text evidence="2">The sequence shown here is derived from an EMBL/GenBank/DDBJ whole genome shotgun (WGS) entry which is preliminary data.</text>
</comment>
<dbReference type="Proteomes" id="UP000222913">
    <property type="component" value="Unassembled WGS sequence"/>
</dbReference>
<proteinExistence type="predicted"/>
<dbReference type="EMBL" id="PEBM01000062">
    <property type="protein sequence ID" value="PHV55632.1"/>
    <property type="molecule type" value="Genomic_DNA"/>
</dbReference>
<organism evidence="2 3">
    <name type="scientific">Streptococcus macedonicus</name>
    <name type="common">Streptococcus gallolyticus macedonicus</name>
    <dbReference type="NCBI Taxonomy" id="59310"/>
    <lineage>
        <taxon>Bacteria</taxon>
        <taxon>Bacillati</taxon>
        <taxon>Bacillota</taxon>
        <taxon>Bacilli</taxon>
        <taxon>Lactobacillales</taxon>
        <taxon>Streptococcaceae</taxon>
        <taxon>Streptococcus</taxon>
    </lineage>
</organism>
<evidence type="ECO:0000313" key="3">
    <source>
        <dbReference type="Proteomes" id="UP000222913"/>
    </source>
</evidence>